<dbReference type="EMBL" id="JBHMAA010000004">
    <property type="protein sequence ID" value="MFB9947715.1"/>
    <property type="molecule type" value="Genomic_DNA"/>
</dbReference>
<evidence type="ECO:0000313" key="2">
    <source>
        <dbReference type="EMBL" id="MFB9947715.1"/>
    </source>
</evidence>
<evidence type="ECO:0000313" key="3">
    <source>
        <dbReference type="Proteomes" id="UP001589692"/>
    </source>
</evidence>
<sequence>MANNLLHRHVLEDHISGFENDPNPNHLVVVRRPVIFSVLAHVGHEAAVAESLRKAEDIVPRFCGPSEWLAVSQTARAETVASVLSGMTGASFADQSDGKVLLVISGPSVRQILARCVAVDLHPDVFAQRQSANMMCCHVAANVARTGPDTFEIIVPRPVAGSAFDELMEMGREHALSRSFSD</sequence>
<dbReference type="RefSeq" id="WP_377255700.1">
    <property type="nucleotide sequence ID" value="NZ_JBHMAA010000004.1"/>
</dbReference>
<accession>A0ABV6AAR8</accession>
<dbReference type="InterPro" id="IPR027266">
    <property type="entry name" value="TrmE/GcvT-like"/>
</dbReference>
<comment type="caution">
    <text evidence="2">The sequence shown here is derived from an EMBL/GenBank/DDBJ whole genome shotgun (WGS) entry which is preliminary data.</text>
</comment>
<protein>
    <submittedName>
        <fullName evidence="2">Sarcosine oxidase subunit gamma family protein</fullName>
    </submittedName>
</protein>
<evidence type="ECO:0000259" key="1">
    <source>
        <dbReference type="Pfam" id="PF01571"/>
    </source>
</evidence>
<name>A0ABV6AAR8_9HYPH</name>
<organism evidence="2 3">
    <name type="scientific">Rhizobium puerariae</name>
    <dbReference type="NCBI Taxonomy" id="1585791"/>
    <lineage>
        <taxon>Bacteria</taxon>
        <taxon>Pseudomonadati</taxon>
        <taxon>Pseudomonadota</taxon>
        <taxon>Alphaproteobacteria</taxon>
        <taxon>Hyphomicrobiales</taxon>
        <taxon>Rhizobiaceae</taxon>
        <taxon>Rhizobium/Agrobacterium group</taxon>
        <taxon>Rhizobium</taxon>
    </lineage>
</organism>
<dbReference type="Pfam" id="PF01571">
    <property type="entry name" value="GCV_T"/>
    <property type="match status" value="1"/>
</dbReference>
<keyword evidence="3" id="KW-1185">Reference proteome</keyword>
<reference evidence="2 3" key="1">
    <citation type="submission" date="2024-09" db="EMBL/GenBank/DDBJ databases">
        <authorList>
            <person name="Sun Q."/>
            <person name="Mori K."/>
        </authorList>
    </citation>
    <scope>NUCLEOTIDE SEQUENCE [LARGE SCALE GENOMIC DNA]</scope>
    <source>
        <strain evidence="2 3">TBRC 4938</strain>
    </source>
</reference>
<feature type="domain" description="GCVT N-terminal" evidence="1">
    <location>
        <begin position="66"/>
        <end position="176"/>
    </location>
</feature>
<dbReference type="Gene3D" id="3.30.1360.120">
    <property type="entry name" value="Probable tRNA modification gtpase trme, domain 1"/>
    <property type="match status" value="1"/>
</dbReference>
<dbReference type="SUPFAM" id="SSF103025">
    <property type="entry name" value="Folate-binding domain"/>
    <property type="match status" value="1"/>
</dbReference>
<dbReference type="Proteomes" id="UP001589692">
    <property type="component" value="Unassembled WGS sequence"/>
</dbReference>
<gene>
    <name evidence="2" type="ORF">ACFFP0_02595</name>
</gene>
<proteinExistence type="predicted"/>
<dbReference type="InterPro" id="IPR006222">
    <property type="entry name" value="GCVT_N"/>
</dbReference>